<dbReference type="SUPFAM" id="SSF82199">
    <property type="entry name" value="SET domain"/>
    <property type="match status" value="1"/>
</dbReference>
<evidence type="ECO:0000313" key="3">
    <source>
        <dbReference type="Proteomes" id="UP001165085"/>
    </source>
</evidence>
<accession>A0A9W7EDU1</accession>
<gene>
    <name evidence="2" type="ORF">TrST_g5721</name>
</gene>
<dbReference type="Proteomes" id="UP001165085">
    <property type="component" value="Unassembled WGS sequence"/>
</dbReference>
<organism evidence="2 3">
    <name type="scientific">Triparma strigata</name>
    <dbReference type="NCBI Taxonomy" id="1606541"/>
    <lineage>
        <taxon>Eukaryota</taxon>
        <taxon>Sar</taxon>
        <taxon>Stramenopiles</taxon>
        <taxon>Ochrophyta</taxon>
        <taxon>Bolidophyceae</taxon>
        <taxon>Parmales</taxon>
        <taxon>Triparmaceae</taxon>
        <taxon>Triparma</taxon>
    </lineage>
</organism>
<protein>
    <recommendedName>
        <fullName evidence="1">SET domain-containing protein</fullName>
    </recommendedName>
</protein>
<feature type="domain" description="SET" evidence="1">
    <location>
        <begin position="29"/>
        <end position="62"/>
    </location>
</feature>
<dbReference type="Pfam" id="PF00856">
    <property type="entry name" value="SET"/>
    <property type="match status" value="1"/>
</dbReference>
<name>A0A9W7EDU1_9STRA</name>
<proteinExistence type="predicted"/>
<keyword evidence="3" id="KW-1185">Reference proteome</keyword>
<dbReference type="Gene3D" id="2.170.270.10">
    <property type="entry name" value="SET domain"/>
    <property type="match status" value="1"/>
</dbReference>
<sequence length="84" mass="9519">MSLSDAQTFLRQGFVLPDNPGCFHSNPEDAGRFVNHSEHFNVGMNGALRDIKAGEELTMDYNFHGNPEWYRQICRHDSSSSSFP</sequence>
<evidence type="ECO:0000259" key="1">
    <source>
        <dbReference type="Pfam" id="PF00856"/>
    </source>
</evidence>
<dbReference type="OrthoDB" id="79252at2759"/>
<comment type="caution">
    <text evidence="2">The sequence shown here is derived from an EMBL/GenBank/DDBJ whole genome shotgun (WGS) entry which is preliminary data.</text>
</comment>
<evidence type="ECO:0000313" key="2">
    <source>
        <dbReference type="EMBL" id="GMH77599.1"/>
    </source>
</evidence>
<reference evidence="3" key="1">
    <citation type="journal article" date="2023" name="Commun. Biol.">
        <title>Genome analysis of Parmales, the sister group of diatoms, reveals the evolutionary specialization of diatoms from phago-mixotrophs to photoautotrophs.</title>
        <authorList>
            <person name="Ban H."/>
            <person name="Sato S."/>
            <person name="Yoshikawa S."/>
            <person name="Yamada K."/>
            <person name="Nakamura Y."/>
            <person name="Ichinomiya M."/>
            <person name="Sato N."/>
            <person name="Blanc-Mathieu R."/>
            <person name="Endo H."/>
            <person name="Kuwata A."/>
            <person name="Ogata H."/>
        </authorList>
    </citation>
    <scope>NUCLEOTIDE SEQUENCE [LARGE SCALE GENOMIC DNA]</scope>
    <source>
        <strain evidence="3">NIES 3701</strain>
    </source>
</reference>
<dbReference type="EMBL" id="BRXY01000209">
    <property type="protein sequence ID" value="GMH77599.1"/>
    <property type="molecule type" value="Genomic_DNA"/>
</dbReference>
<dbReference type="InterPro" id="IPR001214">
    <property type="entry name" value="SET_dom"/>
</dbReference>
<dbReference type="AlphaFoldDB" id="A0A9W7EDU1"/>
<dbReference type="InterPro" id="IPR046341">
    <property type="entry name" value="SET_dom_sf"/>
</dbReference>